<protein>
    <submittedName>
        <fullName evidence="1">Uncharacterized protein</fullName>
    </submittedName>
</protein>
<organism evidence="1 2">
    <name type="scientific">Glomus cerebriforme</name>
    <dbReference type="NCBI Taxonomy" id="658196"/>
    <lineage>
        <taxon>Eukaryota</taxon>
        <taxon>Fungi</taxon>
        <taxon>Fungi incertae sedis</taxon>
        <taxon>Mucoromycota</taxon>
        <taxon>Glomeromycotina</taxon>
        <taxon>Glomeromycetes</taxon>
        <taxon>Glomerales</taxon>
        <taxon>Glomeraceae</taxon>
        <taxon>Glomus</taxon>
    </lineage>
</organism>
<accession>A0A397S3D1</accession>
<gene>
    <name evidence="1" type="ORF">C1645_840978</name>
</gene>
<keyword evidence="2" id="KW-1185">Reference proteome</keyword>
<proteinExistence type="predicted"/>
<dbReference type="Proteomes" id="UP000265703">
    <property type="component" value="Unassembled WGS sequence"/>
</dbReference>
<dbReference type="EMBL" id="QKYT01001372">
    <property type="protein sequence ID" value="RIA79316.1"/>
    <property type="molecule type" value="Genomic_DNA"/>
</dbReference>
<name>A0A397S3D1_9GLOM</name>
<evidence type="ECO:0000313" key="1">
    <source>
        <dbReference type="EMBL" id="RIA79316.1"/>
    </source>
</evidence>
<dbReference type="OrthoDB" id="2434888at2759"/>
<dbReference type="AlphaFoldDB" id="A0A397S3D1"/>
<comment type="caution">
    <text evidence="1">The sequence shown here is derived from an EMBL/GenBank/DDBJ whole genome shotgun (WGS) entry which is preliminary data.</text>
</comment>
<reference evidence="1 2" key="1">
    <citation type="submission" date="2018-06" db="EMBL/GenBank/DDBJ databases">
        <title>Comparative genomics reveals the genomic features of Rhizophagus irregularis, R. cerebriforme, R. diaphanum and Gigaspora rosea, and their symbiotic lifestyle signature.</title>
        <authorList>
            <person name="Morin E."/>
            <person name="San Clemente H."/>
            <person name="Chen E.C.H."/>
            <person name="De La Providencia I."/>
            <person name="Hainaut M."/>
            <person name="Kuo A."/>
            <person name="Kohler A."/>
            <person name="Murat C."/>
            <person name="Tang N."/>
            <person name="Roy S."/>
            <person name="Loubradou J."/>
            <person name="Henrissat B."/>
            <person name="Grigoriev I.V."/>
            <person name="Corradi N."/>
            <person name="Roux C."/>
            <person name="Martin F.M."/>
        </authorList>
    </citation>
    <scope>NUCLEOTIDE SEQUENCE [LARGE SCALE GENOMIC DNA]</scope>
    <source>
        <strain evidence="1 2">DAOM 227022</strain>
    </source>
</reference>
<sequence length="214" mass="25065">MPESLDILELQEIARNQQPLLFGQNSYSQQTLNNFSLIGCDFPPPNIIILDTGDPPSNDFAIHECLKMYQNEINTEYINVIADEAIFRRDYGIFNMAGILGVQFLDKLEKCIDFRVTSRVLELIWVAVVWYLYFQWTSYWWAHWFGIHWGIFELQYENLKAFSPLFLVAGKSNYARSVSGLLRRPGLGILLRRLRLGMFPDFLDDPDLEYFWTS</sequence>
<evidence type="ECO:0000313" key="2">
    <source>
        <dbReference type="Proteomes" id="UP000265703"/>
    </source>
</evidence>